<dbReference type="HOGENOM" id="CLU_022930_0_0_6"/>
<dbReference type="KEGG" id="hha:Hhal_0811"/>
<feature type="transmembrane region" description="Helical" evidence="8">
    <location>
        <begin position="348"/>
        <end position="366"/>
    </location>
</feature>
<dbReference type="Pfam" id="PF00361">
    <property type="entry name" value="Proton_antipo_M"/>
    <property type="match status" value="1"/>
</dbReference>
<feature type="transmembrane region" description="Helical" evidence="8">
    <location>
        <begin position="30"/>
        <end position="49"/>
    </location>
</feature>
<evidence type="ECO:0000259" key="9">
    <source>
        <dbReference type="Pfam" id="PF00361"/>
    </source>
</evidence>
<keyword evidence="2" id="KW-1003">Cell membrane</keyword>
<feature type="transmembrane region" description="Helical" evidence="8">
    <location>
        <begin position="6"/>
        <end position="23"/>
    </location>
</feature>
<dbReference type="InterPro" id="IPR001750">
    <property type="entry name" value="ND/Mrp_TM"/>
</dbReference>
<evidence type="ECO:0000313" key="11">
    <source>
        <dbReference type="Proteomes" id="UP000000647"/>
    </source>
</evidence>
<keyword evidence="4 8" id="KW-1133">Transmembrane helix</keyword>
<evidence type="ECO:0000256" key="8">
    <source>
        <dbReference type="SAM" id="Phobius"/>
    </source>
</evidence>
<dbReference type="GO" id="GO:0016491">
    <property type="term" value="F:oxidoreductase activity"/>
    <property type="evidence" value="ECO:0007669"/>
    <property type="project" value="UniProtKB-KW"/>
</dbReference>
<dbReference type="EMBL" id="CP000544">
    <property type="protein sequence ID" value="ABM61587.1"/>
    <property type="molecule type" value="Genomic_DNA"/>
</dbReference>
<dbReference type="Proteomes" id="UP000000647">
    <property type="component" value="Chromosome"/>
</dbReference>
<feature type="transmembrane region" description="Helical" evidence="8">
    <location>
        <begin position="154"/>
        <end position="174"/>
    </location>
</feature>
<evidence type="ECO:0000256" key="1">
    <source>
        <dbReference type="ARBA" id="ARBA00004651"/>
    </source>
</evidence>
<dbReference type="GO" id="GO:0005886">
    <property type="term" value="C:plasma membrane"/>
    <property type="evidence" value="ECO:0007669"/>
    <property type="project" value="UniProtKB-SubCell"/>
</dbReference>
<dbReference type="GO" id="GO:0008137">
    <property type="term" value="F:NADH dehydrogenase (ubiquinone) activity"/>
    <property type="evidence" value="ECO:0007669"/>
    <property type="project" value="InterPro"/>
</dbReference>
<sequence>MSIDPAVGLLVPVLMPLLAVALLGGRARALGAGLLVVAPLTALAALALGGEVLHLPWLLLDTRLAADPIGQAVLLFAAPVAAAALLFAVAGQRHTGATPGLLTALAATVAALMGVLLAADLATFYFAYAAMTLAAYPLVVHFRTPEAFRAGRVYLGMAVLAEAAVLAAVLLIAAEGGNAALTEVPALVAEHAYRGVLVALIGVGFAVKAGVVPLHAWLALAHPAAPVPASALLSALLVKAALVAWWRLLPIGEVALPAAGGLLVAAGLASSLYASVVGVTQRRAKTVLAYSTVSQMGLMTAFTGTALLQPALAGVALTGVALFALHHGLAKGALFLGCGLHGRHRGAYLLLPALALVGVPATSGALAKAAGKQLSTEAVGAPAEPLLLLASALTAVLMVRFLLLAWRGDGARDPLAQRGAVLALVALSLSLPWLLAAGVAPDWVGYAWRPAVLLDALLPALAGGAVAAVLFGLAGAERLPRIPEGDWIKPALLAGVRLGRTSRRAWRRLPARPPAPSLAVVARLGAAVEGRLIALAMAGALFLLLVLGIALLGVLAGG</sequence>
<organism evidence="10 11">
    <name type="scientific">Halorhodospira halophila (strain DSM 244 / SL1)</name>
    <name type="common">Ectothiorhodospira halophila (strain DSM 244 / SL1)</name>
    <dbReference type="NCBI Taxonomy" id="349124"/>
    <lineage>
        <taxon>Bacteria</taxon>
        <taxon>Pseudomonadati</taxon>
        <taxon>Pseudomonadota</taxon>
        <taxon>Gammaproteobacteria</taxon>
        <taxon>Chromatiales</taxon>
        <taxon>Ectothiorhodospiraceae</taxon>
        <taxon>Halorhodospira</taxon>
    </lineage>
</organism>
<dbReference type="OrthoDB" id="9768329at2"/>
<dbReference type="PANTHER" id="PTHR42682">
    <property type="entry name" value="HYDROGENASE-4 COMPONENT F"/>
    <property type="match status" value="1"/>
</dbReference>
<dbReference type="GO" id="GO:0042773">
    <property type="term" value="P:ATP synthesis coupled electron transport"/>
    <property type="evidence" value="ECO:0007669"/>
    <property type="project" value="InterPro"/>
</dbReference>
<feature type="transmembrane region" description="Helical" evidence="8">
    <location>
        <begin position="101"/>
        <end position="119"/>
    </location>
</feature>
<feature type="transmembrane region" description="Helical" evidence="8">
    <location>
        <begin position="456"/>
        <end position="476"/>
    </location>
</feature>
<dbReference type="STRING" id="349124.Hhal_0811"/>
<dbReference type="InterPro" id="IPR052175">
    <property type="entry name" value="ComplexI-like_HydComp"/>
</dbReference>
<feature type="transmembrane region" description="Helical" evidence="8">
    <location>
        <begin position="418"/>
        <end position="436"/>
    </location>
</feature>
<name>A1WV75_HALHL</name>
<keyword evidence="10" id="KW-0830">Ubiquinone</keyword>
<dbReference type="PRINTS" id="PR01437">
    <property type="entry name" value="NUOXDRDTASE4"/>
</dbReference>
<reference evidence="10 11" key="2">
    <citation type="journal article" date="2013" name="Stand. Genomic Sci.">
        <title>Complete genome sequence of Halorhodospira halophila SL1.</title>
        <authorList>
            <person name="Challacombe J.F."/>
            <person name="Majid S."/>
            <person name="Deole R."/>
            <person name="Brettin T.S."/>
            <person name="Bruce D."/>
            <person name="Delano S.F."/>
            <person name="Detter J.C."/>
            <person name="Gleasner C.D."/>
            <person name="Han C.S."/>
            <person name="Misra M."/>
            <person name="Reitenga K.G."/>
            <person name="Mikhailova N."/>
            <person name="Woyke T."/>
            <person name="Pitluck S."/>
            <person name="Nolan M."/>
            <person name="Land M.L."/>
            <person name="Saunders E."/>
            <person name="Tapia R."/>
            <person name="Lapidus A."/>
            <person name="Ivanova N."/>
            <person name="Hoff W.D."/>
        </authorList>
    </citation>
    <scope>NUCLEOTIDE SEQUENCE [LARGE SCALE GENOMIC DNA]</scope>
    <source>
        <strain evidence="11">DSM 244 / SL1</strain>
    </source>
</reference>
<feature type="domain" description="NADH:quinone oxidoreductase/Mrp antiporter transmembrane" evidence="9">
    <location>
        <begin position="118"/>
        <end position="340"/>
    </location>
</feature>
<comment type="subcellular location">
    <subcellularLocation>
        <location evidence="1">Cell membrane</location>
        <topology evidence="1">Multi-pass membrane protein</topology>
    </subcellularLocation>
    <subcellularLocation>
        <location evidence="7">Membrane</location>
        <topology evidence="7">Multi-pass membrane protein</topology>
    </subcellularLocation>
</comment>
<dbReference type="RefSeq" id="WP_011813610.1">
    <property type="nucleotide sequence ID" value="NC_008789.1"/>
</dbReference>
<feature type="transmembrane region" description="Helical" evidence="8">
    <location>
        <begin position="194"/>
        <end position="220"/>
    </location>
</feature>
<evidence type="ECO:0000256" key="2">
    <source>
        <dbReference type="ARBA" id="ARBA00022475"/>
    </source>
</evidence>
<gene>
    <name evidence="10" type="ordered locus">Hhal_0811</name>
</gene>
<keyword evidence="3 7" id="KW-0812">Transmembrane</keyword>
<feature type="transmembrane region" description="Helical" evidence="8">
    <location>
        <begin position="227"/>
        <end position="248"/>
    </location>
</feature>
<feature type="transmembrane region" description="Helical" evidence="8">
    <location>
        <begin position="254"/>
        <end position="275"/>
    </location>
</feature>
<feature type="transmembrane region" description="Helical" evidence="8">
    <location>
        <begin position="125"/>
        <end position="142"/>
    </location>
</feature>
<feature type="transmembrane region" description="Helical" evidence="8">
    <location>
        <begin position="287"/>
        <end position="308"/>
    </location>
</feature>
<keyword evidence="6 8" id="KW-0472">Membrane</keyword>
<evidence type="ECO:0000256" key="7">
    <source>
        <dbReference type="RuleBase" id="RU000320"/>
    </source>
</evidence>
<dbReference type="eggNOG" id="COG0651">
    <property type="taxonomic scope" value="Bacteria"/>
</dbReference>
<feature type="transmembrane region" description="Helical" evidence="8">
    <location>
        <begin position="386"/>
        <end position="406"/>
    </location>
</feature>
<feature type="transmembrane region" description="Helical" evidence="8">
    <location>
        <begin position="314"/>
        <end position="336"/>
    </location>
</feature>
<dbReference type="PANTHER" id="PTHR42682:SF4">
    <property type="entry name" value="NADH-UBIQUINONE_PLASTOQUINONE"/>
    <property type="match status" value="1"/>
</dbReference>
<reference evidence="11" key="1">
    <citation type="submission" date="2006-12" db="EMBL/GenBank/DDBJ databases">
        <title>Complete sequence of Halorhodospira halophila SL1.</title>
        <authorList>
            <consortium name="US DOE Joint Genome Institute"/>
            <person name="Copeland A."/>
            <person name="Lucas S."/>
            <person name="Lapidus A."/>
            <person name="Barry K."/>
            <person name="Detter J.C."/>
            <person name="Glavina del Rio T."/>
            <person name="Hammon N."/>
            <person name="Israni S."/>
            <person name="Dalin E."/>
            <person name="Tice H."/>
            <person name="Pitluck S."/>
            <person name="Saunders E."/>
            <person name="Brettin T."/>
            <person name="Bruce D."/>
            <person name="Han C."/>
            <person name="Tapia R."/>
            <person name="Schmutz J."/>
            <person name="Larimer F."/>
            <person name="Land M."/>
            <person name="Hauser L."/>
            <person name="Kyrpides N."/>
            <person name="Mikhailova N."/>
            <person name="Hoff W."/>
            <person name="Richardson P."/>
        </authorList>
    </citation>
    <scope>NUCLEOTIDE SEQUENCE [LARGE SCALE GENOMIC DNA]</scope>
    <source>
        <strain evidence="11">DSM 244 / SL1</strain>
    </source>
</reference>
<protein>
    <submittedName>
        <fullName evidence="10">NADH/Ubiquinone/plastoquinone (Complex I)</fullName>
    </submittedName>
</protein>
<feature type="transmembrane region" description="Helical" evidence="8">
    <location>
        <begin position="532"/>
        <end position="556"/>
    </location>
</feature>
<proteinExistence type="predicted"/>
<evidence type="ECO:0000256" key="5">
    <source>
        <dbReference type="ARBA" id="ARBA00023002"/>
    </source>
</evidence>
<evidence type="ECO:0000256" key="3">
    <source>
        <dbReference type="ARBA" id="ARBA00022692"/>
    </source>
</evidence>
<dbReference type="InterPro" id="IPR003918">
    <property type="entry name" value="NADH_UbQ_OxRdtase"/>
</dbReference>
<evidence type="ECO:0000256" key="6">
    <source>
        <dbReference type="ARBA" id="ARBA00023136"/>
    </source>
</evidence>
<evidence type="ECO:0000256" key="4">
    <source>
        <dbReference type="ARBA" id="ARBA00022989"/>
    </source>
</evidence>
<dbReference type="AlphaFoldDB" id="A1WV75"/>
<feature type="transmembrane region" description="Helical" evidence="8">
    <location>
        <begin position="69"/>
        <end position="89"/>
    </location>
</feature>
<keyword evidence="5" id="KW-0560">Oxidoreductase</keyword>
<evidence type="ECO:0000313" key="10">
    <source>
        <dbReference type="EMBL" id="ABM61587.1"/>
    </source>
</evidence>
<keyword evidence="11" id="KW-1185">Reference proteome</keyword>
<accession>A1WV75</accession>